<sequence>MPRTNMDLEVSQEPSSAVAFRGGFASRRREYANSSATRRRLPFMCSCRDCRAVEMTLLPPRVPSPRLDYEDFIPPMQLPPPCSPVSEPEEWLLSLRYKNTTMAGTTPMYSEERHQSPGQTQQPTRSDERASRIGDNRTFLSTNAYTSTRMERTISQPYRGRLSHVPSPVTGNHDLDAGSNDYDPECNYGKDKYRDDPSLPSDNTVAPEEERPAPTGYLAQLQRILTLHNLAWFPRFSFRASARRESSFEPPDQTHWDL</sequence>
<dbReference type="AlphaFoldDB" id="A0A9P5H039"/>
<feature type="compositionally biased region" description="Polar residues" evidence="1">
    <location>
        <begin position="138"/>
        <end position="156"/>
    </location>
</feature>
<organism evidence="2 3">
    <name type="scientific">Cylindrodendrum hubeiense</name>
    <dbReference type="NCBI Taxonomy" id="595255"/>
    <lineage>
        <taxon>Eukaryota</taxon>
        <taxon>Fungi</taxon>
        <taxon>Dikarya</taxon>
        <taxon>Ascomycota</taxon>
        <taxon>Pezizomycotina</taxon>
        <taxon>Sordariomycetes</taxon>
        <taxon>Hypocreomycetidae</taxon>
        <taxon>Hypocreales</taxon>
        <taxon>Nectriaceae</taxon>
        <taxon>Cylindrodendrum</taxon>
    </lineage>
</organism>
<feature type="compositionally biased region" description="Basic and acidic residues" evidence="1">
    <location>
        <begin position="188"/>
        <end position="197"/>
    </location>
</feature>
<dbReference type="OrthoDB" id="10599493at2759"/>
<dbReference type="Proteomes" id="UP000722485">
    <property type="component" value="Unassembled WGS sequence"/>
</dbReference>
<proteinExistence type="predicted"/>
<evidence type="ECO:0000256" key="1">
    <source>
        <dbReference type="SAM" id="MobiDB-lite"/>
    </source>
</evidence>
<gene>
    <name evidence="2" type="ORF">G7Z17_g11804</name>
</gene>
<feature type="region of interest" description="Disordered" evidence="1">
    <location>
        <begin position="107"/>
        <end position="212"/>
    </location>
</feature>
<name>A0A9P5H039_9HYPO</name>
<comment type="caution">
    <text evidence="2">The sequence shown here is derived from an EMBL/GenBank/DDBJ whole genome shotgun (WGS) entry which is preliminary data.</text>
</comment>
<reference evidence="2" key="1">
    <citation type="submission" date="2020-03" db="EMBL/GenBank/DDBJ databases">
        <title>Draft Genome Sequence of Cylindrodendrum hubeiense.</title>
        <authorList>
            <person name="Buettner E."/>
            <person name="Kellner H."/>
        </authorList>
    </citation>
    <scope>NUCLEOTIDE SEQUENCE</scope>
    <source>
        <strain evidence="2">IHI 201604</strain>
    </source>
</reference>
<protein>
    <submittedName>
        <fullName evidence="2">Uncharacterized protein</fullName>
    </submittedName>
</protein>
<feature type="compositionally biased region" description="Basic and acidic residues" evidence="1">
    <location>
        <begin position="125"/>
        <end position="135"/>
    </location>
</feature>
<keyword evidence="3" id="KW-1185">Reference proteome</keyword>
<dbReference type="EMBL" id="JAANBB010000472">
    <property type="protein sequence ID" value="KAF7542193.1"/>
    <property type="molecule type" value="Genomic_DNA"/>
</dbReference>
<evidence type="ECO:0000313" key="3">
    <source>
        <dbReference type="Proteomes" id="UP000722485"/>
    </source>
</evidence>
<evidence type="ECO:0000313" key="2">
    <source>
        <dbReference type="EMBL" id="KAF7542193.1"/>
    </source>
</evidence>
<accession>A0A9P5H039</accession>